<keyword evidence="2" id="KW-0472">Membrane</keyword>
<accession>A0A183BTJ0</accession>
<organism evidence="3 4">
    <name type="scientific">Globodera pallida</name>
    <name type="common">Potato cyst nematode worm</name>
    <name type="synonym">Heterodera pallida</name>
    <dbReference type="NCBI Taxonomy" id="36090"/>
    <lineage>
        <taxon>Eukaryota</taxon>
        <taxon>Metazoa</taxon>
        <taxon>Ecdysozoa</taxon>
        <taxon>Nematoda</taxon>
        <taxon>Chromadorea</taxon>
        <taxon>Rhabditida</taxon>
        <taxon>Tylenchina</taxon>
        <taxon>Tylenchomorpha</taxon>
        <taxon>Tylenchoidea</taxon>
        <taxon>Heteroderidae</taxon>
        <taxon>Heteroderinae</taxon>
        <taxon>Globodera</taxon>
    </lineage>
</organism>
<feature type="region of interest" description="Disordered" evidence="1">
    <location>
        <begin position="83"/>
        <end position="102"/>
    </location>
</feature>
<evidence type="ECO:0000256" key="1">
    <source>
        <dbReference type="SAM" id="MobiDB-lite"/>
    </source>
</evidence>
<proteinExistence type="predicted"/>
<dbReference type="AlphaFoldDB" id="A0A183BTJ0"/>
<reference evidence="3" key="2">
    <citation type="submission" date="2014-05" db="EMBL/GenBank/DDBJ databases">
        <title>The genome and life-stage specific transcriptomes of Globodera pallida elucidate key aspects of plant parasitism by a cyst nematode.</title>
        <authorList>
            <person name="Cotton J.A."/>
            <person name="Lilley C.J."/>
            <person name="Jones L.M."/>
            <person name="Kikuchi T."/>
            <person name="Reid A.J."/>
            <person name="Thorpe P."/>
            <person name="Tsai I.J."/>
            <person name="Beasley H."/>
            <person name="Blok V."/>
            <person name="Cock P.J.A."/>
            <person name="Van den Akker S.E."/>
            <person name="Holroyd N."/>
            <person name="Hunt M."/>
            <person name="Mantelin S."/>
            <person name="Naghra H."/>
            <person name="Pain A."/>
            <person name="Palomares-Rius J.E."/>
            <person name="Zarowiecki M."/>
            <person name="Berriman M."/>
            <person name="Jones J.T."/>
            <person name="Urwin P.E."/>
        </authorList>
    </citation>
    <scope>NUCLEOTIDE SEQUENCE [LARGE SCALE GENOMIC DNA]</scope>
    <source>
        <strain evidence="3">Lindley</strain>
    </source>
</reference>
<keyword evidence="2" id="KW-0812">Transmembrane</keyword>
<dbReference type="Proteomes" id="UP000050741">
    <property type="component" value="Unassembled WGS sequence"/>
</dbReference>
<feature type="transmembrane region" description="Helical" evidence="2">
    <location>
        <begin position="53"/>
        <end position="75"/>
    </location>
</feature>
<name>A0A183BTJ0_GLOPA</name>
<sequence length="128" mass="14448">MLCYFDDIPSALPPLLSGLELIGRLKQSFLTTVPMFNPQIQKLNMNRKEVDKALLTLTIVSLTIALFVLAVIVCSTRIRSLKKARDRSRTHRHSQKNGPEMNELEWIDATKSDLISSTIKVNSLHTSN</sequence>
<reference evidence="3" key="1">
    <citation type="submission" date="2013-12" db="EMBL/GenBank/DDBJ databases">
        <authorList>
            <person name="Aslett M."/>
        </authorList>
    </citation>
    <scope>NUCLEOTIDE SEQUENCE [LARGE SCALE GENOMIC DNA]</scope>
    <source>
        <strain evidence="3">Lindley</strain>
    </source>
</reference>
<feature type="compositionally biased region" description="Basic residues" evidence="1">
    <location>
        <begin position="83"/>
        <end position="95"/>
    </location>
</feature>
<keyword evidence="2" id="KW-1133">Transmembrane helix</keyword>
<keyword evidence="3" id="KW-1185">Reference proteome</keyword>
<evidence type="ECO:0000313" key="4">
    <source>
        <dbReference type="WBParaSite" id="GPLIN_000392600"/>
    </source>
</evidence>
<protein>
    <submittedName>
        <fullName evidence="4">Col_cuticle_N domain-containing protein</fullName>
    </submittedName>
</protein>
<evidence type="ECO:0000256" key="2">
    <source>
        <dbReference type="SAM" id="Phobius"/>
    </source>
</evidence>
<reference evidence="4" key="3">
    <citation type="submission" date="2016-06" db="UniProtKB">
        <authorList>
            <consortium name="WormBaseParasite"/>
        </authorList>
    </citation>
    <scope>IDENTIFICATION</scope>
</reference>
<dbReference type="WBParaSite" id="GPLIN_000392600">
    <property type="protein sequence ID" value="GPLIN_000392600"/>
    <property type="gene ID" value="GPLIN_000392600"/>
</dbReference>
<evidence type="ECO:0000313" key="3">
    <source>
        <dbReference type="Proteomes" id="UP000050741"/>
    </source>
</evidence>